<gene>
    <name evidence="1" type="ORF">V1517DRAFT_334133</name>
</gene>
<proteinExistence type="predicted"/>
<reference evidence="2" key="1">
    <citation type="journal article" date="2024" name="Front. Bioeng. Biotechnol.">
        <title>Genome-scale model development and genomic sequencing of the oleaginous clade Lipomyces.</title>
        <authorList>
            <person name="Czajka J.J."/>
            <person name="Han Y."/>
            <person name="Kim J."/>
            <person name="Mondo S.J."/>
            <person name="Hofstad B.A."/>
            <person name="Robles A."/>
            <person name="Haridas S."/>
            <person name="Riley R."/>
            <person name="LaButti K."/>
            <person name="Pangilinan J."/>
            <person name="Andreopoulos W."/>
            <person name="Lipzen A."/>
            <person name="Yan J."/>
            <person name="Wang M."/>
            <person name="Ng V."/>
            <person name="Grigoriev I.V."/>
            <person name="Spatafora J.W."/>
            <person name="Magnuson J.K."/>
            <person name="Baker S.E."/>
            <person name="Pomraning K.R."/>
        </authorList>
    </citation>
    <scope>NUCLEOTIDE SEQUENCE [LARGE SCALE GENOMIC DNA]</scope>
    <source>
        <strain evidence="2">CBS 10300</strain>
    </source>
</reference>
<protein>
    <submittedName>
        <fullName evidence="1">Uncharacterized protein</fullName>
    </submittedName>
</protein>
<evidence type="ECO:0000313" key="1">
    <source>
        <dbReference type="EMBL" id="KAK9318948.1"/>
    </source>
</evidence>
<keyword evidence="2" id="KW-1185">Reference proteome</keyword>
<dbReference type="Proteomes" id="UP001489719">
    <property type="component" value="Unassembled WGS sequence"/>
</dbReference>
<comment type="caution">
    <text evidence="1">The sequence shown here is derived from an EMBL/GenBank/DDBJ whole genome shotgun (WGS) entry which is preliminary data.</text>
</comment>
<dbReference type="EMBL" id="MU970259">
    <property type="protein sequence ID" value="KAK9318948.1"/>
    <property type="molecule type" value="Genomic_DNA"/>
</dbReference>
<accession>A0ACC3TCV5</accession>
<name>A0ACC3TCV5_9ASCO</name>
<organism evidence="1 2">
    <name type="scientific">Lipomyces orientalis</name>
    <dbReference type="NCBI Taxonomy" id="1233043"/>
    <lineage>
        <taxon>Eukaryota</taxon>
        <taxon>Fungi</taxon>
        <taxon>Dikarya</taxon>
        <taxon>Ascomycota</taxon>
        <taxon>Saccharomycotina</taxon>
        <taxon>Lipomycetes</taxon>
        <taxon>Lipomycetales</taxon>
        <taxon>Lipomycetaceae</taxon>
        <taxon>Lipomyces</taxon>
    </lineage>
</organism>
<sequence>MQISRFRSIWGVDPGANLEKWKEWFPCLKRLGYSGVEVDILVLNPEHDFVLLRDICDHLDLKISVVIFSSLPQSQGLRSTGLNADIHLQRYREQLQLAAQLRPVKINAQDGQDSWAPDESVKFYKGTLQIDSELGLSGVVCHETHRSRSLCNPYVTEYILEQVPDLRITADLSHWMLVCERILDVRDDDRAVLAKVIPHVHHIHARIGTTQSSQCPDPTNPVFREERQCFERLWQWVIKERFEQDGDNVHITFVPEYGPFPYHPYGSQKFYGAVADDEGARLQAFFEEIGGKLTPA</sequence>
<evidence type="ECO:0000313" key="2">
    <source>
        <dbReference type="Proteomes" id="UP001489719"/>
    </source>
</evidence>